<keyword evidence="7" id="KW-1185">Reference proteome</keyword>
<dbReference type="HOGENOM" id="CLU_144891_0_0_1"/>
<reference evidence="6 7" key="1">
    <citation type="journal article" date="2007" name="Nature">
        <title>Genome of the marsupial Monodelphis domestica reveals innovation in non-coding sequences.</title>
        <authorList>
            <person name="Mikkelsen T.S."/>
            <person name="Wakefield M.J."/>
            <person name="Aken B."/>
            <person name="Amemiya C.T."/>
            <person name="Chang J.L."/>
            <person name="Duke S."/>
            <person name="Garber M."/>
            <person name="Gentles A.J."/>
            <person name="Goodstadt L."/>
            <person name="Heger A."/>
            <person name="Jurka J."/>
            <person name="Kamal M."/>
            <person name="Mauceli E."/>
            <person name="Searle S.M."/>
            <person name="Sharpe T."/>
            <person name="Baker M.L."/>
            <person name="Batzer M.A."/>
            <person name="Benos P.V."/>
            <person name="Belov K."/>
            <person name="Clamp M."/>
            <person name="Cook A."/>
            <person name="Cuff J."/>
            <person name="Das R."/>
            <person name="Davidow L."/>
            <person name="Deakin J.E."/>
            <person name="Fazzari M.J."/>
            <person name="Glass J.L."/>
            <person name="Grabherr M."/>
            <person name="Greally J.M."/>
            <person name="Gu W."/>
            <person name="Hore T.A."/>
            <person name="Huttley G.A."/>
            <person name="Kleber M."/>
            <person name="Jirtle R.L."/>
            <person name="Koina E."/>
            <person name="Lee J.T."/>
            <person name="Mahony S."/>
            <person name="Marra M.A."/>
            <person name="Miller R.D."/>
            <person name="Nicholls R.D."/>
            <person name="Oda M."/>
            <person name="Papenfuss A.T."/>
            <person name="Parra Z.E."/>
            <person name="Pollock D.D."/>
            <person name="Ray D.A."/>
            <person name="Schein J.E."/>
            <person name="Speed T.P."/>
            <person name="Thompson K."/>
            <person name="VandeBerg J.L."/>
            <person name="Wade C.M."/>
            <person name="Walker J.A."/>
            <person name="Waters P.D."/>
            <person name="Webber C."/>
            <person name="Weidman J.R."/>
            <person name="Xie X."/>
            <person name="Zody M.C."/>
            <person name="Baldwin J."/>
            <person name="Abdouelleil A."/>
            <person name="Abdulkadir J."/>
            <person name="Abebe A."/>
            <person name="Abera B."/>
            <person name="Abreu J."/>
            <person name="Acer S.C."/>
            <person name="Aftuck L."/>
            <person name="Alexander A."/>
            <person name="An P."/>
            <person name="Anderson E."/>
            <person name="Anderson S."/>
            <person name="Arachi H."/>
            <person name="Azer M."/>
            <person name="Bachantsang P."/>
            <person name="Barry A."/>
            <person name="Bayul T."/>
            <person name="Berlin A."/>
            <person name="Bessette D."/>
            <person name="Bloom T."/>
            <person name="Bloom T."/>
            <person name="Boguslavskiy L."/>
            <person name="Bonnet C."/>
            <person name="Boukhgalter B."/>
            <person name="Bourzgui I."/>
            <person name="Brown A."/>
            <person name="Cahill P."/>
            <person name="Channer S."/>
            <person name="Cheshatsang Y."/>
            <person name="Chuda L."/>
            <person name="Citroen M."/>
            <person name="Collymore A."/>
            <person name="Cooke P."/>
            <person name="Costello M."/>
            <person name="D'Aco K."/>
            <person name="Daza R."/>
            <person name="De Haan G."/>
            <person name="DeGray S."/>
            <person name="DeMaso C."/>
            <person name="Dhargay N."/>
            <person name="Dooley K."/>
            <person name="Dooley E."/>
            <person name="Doricent M."/>
            <person name="Dorje P."/>
            <person name="Dorjee K."/>
            <person name="Dupes A."/>
            <person name="Elong R."/>
            <person name="Falk J."/>
            <person name="Farina A."/>
            <person name="Faro S."/>
            <person name="Ferguson D."/>
            <person name="Fisher S."/>
            <person name="Foley C.D."/>
            <person name="Franke A."/>
            <person name="Friedrich D."/>
            <person name="Gadbois L."/>
            <person name="Gearin G."/>
            <person name="Gearin C.R."/>
            <person name="Giannoukos G."/>
            <person name="Goode T."/>
            <person name="Graham J."/>
            <person name="Grandbois E."/>
            <person name="Grewal S."/>
            <person name="Gyaltsen K."/>
            <person name="Hafez N."/>
            <person name="Hagos B."/>
            <person name="Hall J."/>
            <person name="Henson C."/>
            <person name="Hollinger A."/>
            <person name="Honan T."/>
            <person name="Huard M.D."/>
            <person name="Hughes L."/>
            <person name="Hurhula B."/>
            <person name="Husby M.E."/>
            <person name="Kamat A."/>
            <person name="Kanga B."/>
            <person name="Kashin S."/>
            <person name="Khazanovich D."/>
            <person name="Kisner P."/>
            <person name="Lance K."/>
            <person name="Lara M."/>
            <person name="Lee W."/>
            <person name="Lennon N."/>
            <person name="Letendre F."/>
            <person name="LeVine R."/>
            <person name="Lipovsky A."/>
            <person name="Liu X."/>
            <person name="Liu J."/>
            <person name="Liu S."/>
            <person name="Lokyitsang T."/>
            <person name="Lokyitsang Y."/>
            <person name="Lubonja R."/>
            <person name="Lui A."/>
            <person name="MacDonald P."/>
            <person name="Magnisalis V."/>
            <person name="Maru K."/>
            <person name="Matthews C."/>
            <person name="McCusker W."/>
            <person name="McDonough S."/>
            <person name="Mehta T."/>
            <person name="Meldrim J."/>
            <person name="Meneus L."/>
            <person name="Mihai O."/>
            <person name="Mihalev A."/>
            <person name="Mihova T."/>
            <person name="Mittelman R."/>
            <person name="Mlenga V."/>
            <person name="Montmayeur A."/>
            <person name="Mulrain L."/>
            <person name="Navidi A."/>
            <person name="Naylor J."/>
            <person name="Negash T."/>
            <person name="Nguyen T."/>
            <person name="Nguyen N."/>
            <person name="Nicol R."/>
            <person name="Norbu C."/>
            <person name="Norbu N."/>
            <person name="Novod N."/>
            <person name="O'Neill B."/>
            <person name="Osman S."/>
            <person name="Markiewicz E."/>
            <person name="Oyono O.L."/>
            <person name="Patti C."/>
            <person name="Phunkhang P."/>
            <person name="Pierre F."/>
            <person name="Priest M."/>
            <person name="Raghuraman S."/>
            <person name="Rege F."/>
            <person name="Reyes R."/>
            <person name="Rise C."/>
            <person name="Rogov P."/>
            <person name="Ross K."/>
            <person name="Ryan E."/>
            <person name="Settipalli S."/>
            <person name="Shea T."/>
            <person name="Sherpa N."/>
            <person name="Shi L."/>
            <person name="Shih D."/>
            <person name="Sparrow T."/>
            <person name="Spaulding J."/>
            <person name="Stalker J."/>
            <person name="Stange-Thomann N."/>
            <person name="Stavropoulos S."/>
            <person name="Stone C."/>
            <person name="Strader C."/>
            <person name="Tesfaye S."/>
            <person name="Thomson T."/>
            <person name="Thoulutsang Y."/>
            <person name="Thoulutsang D."/>
            <person name="Topham K."/>
            <person name="Topping I."/>
            <person name="Tsamla T."/>
            <person name="Vassiliev H."/>
            <person name="Vo A."/>
            <person name="Wangchuk T."/>
            <person name="Wangdi T."/>
            <person name="Weiand M."/>
            <person name="Wilkinson J."/>
            <person name="Wilson A."/>
            <person name="Yadav S."/>
            <person name="Young G."/>
            <person name="Yu Q."/>
            <person name="Zembek L."/>
            <person name="Zhong D."/>
            <person name="Zimmer A."/>
            <person name="Zwirko Z."/>
            <person name="Jaffe D.B."/>
            <person name="Alvarez P."/>
            <person name="Brockman W."/>
            <person name="Butler J."/>
            <person name="Chin C."/>
            <person name="Gnerre S."/>
            <person name="MacCallum I."/>
            <person name="Graves J.A."/>
            <person name="Ponting C.P."/>
            <person name="Breen M."/>
            <person name="Samollow P.B."/>
            <person name="Lander E.S."/>
            <person name="Lindblad-Toh K."/>
        </authorList>
    </citation>
    <scope>NUCLEOTIDE SEQUENCE [LARGE SCALE GENOMIC DNA]</scope>
</reference>
<keyword evidence="3 5" id="KW-0964">Secreted</keyword>
<reference evidence="6" key="3">
    <citation type="submission" date="2025-09" db="UniProtKB">
        <authorList>
            <consortium name="Ensembl"/>
        </authorList>
    </citation>
    <scope>IDENTIFICATION</scope>
</reference>
<keyword evidence="5" id="KW-0732">Signal</keyword>
<comment type="subcellular location">
    <subcellularLocation>
        <location evidence="1 5">Secreted</location>
    </subcellularLocation>
</comment>
<dbReference type="GO" id="GO:0005576">
    <property type="term" value="C:extracellular region"/>
    <property type="evidence" value="ECO:0007669"/>
    <property type="project" value="UniProtKB-SubCell"/>
</dbReference>
<reference evidence="6" key="2">
    <citation type="submission" date="2025-08" db="UniProtKB">
        <authorList>
            <consortium name="Ensembl"/>
        </authorList>
    </citation>
    <scope>IDENTIFICATION</scope>
</reference>
<dbReference type="InterPro" id="IPR008735">
    <property type="entry name" value="PSP94"/>
</dbReference>
<dbReference type="AlphaFoldDB" id="F6T2R6"/>
<sequence>NTILGILLTWTIFGTLYETQCTATPLQVNIEDLTNVCDDHHGEIHDLNIPWITDDCEKCNCSEEGIECTSLIVRPIGYDEDNCREIFDDEFCIFIAVEKDNPSITCTYSYYA</sequence>
<evidence type="ECO:0000313" key="7">
    <source>
        <dbReference type="Proteomes" id="UP000002280"/>
    </source>
</evidence>
<dbReference type="Proteomes" id="UP000002280">
    <property type="component" value="Chromosome 1"/>
</dbReference>
<organism evidence="6 7">
    <name type="scientific">Monodelphis domestica</name>
    <name type="common">Gray short-tailed opossum</name>
    <dbReference type="NCBI Taxonomy" id="13616"/>
    <lineage>
        <taxon>Eukaryota</taxon>
        <taxon>Metazoa</taxon>
        <taxon>Chordata</taxon>
        <taxon>Craniata</taxon>
        <taxon>Vertebrata</taxon>
        <taxon>Euteleostomi</taxon>
        <taxon>Mammalia</taxon>
        <taxon>Metatheria</taxon>
        <taxon>Didelphimorphia</taxon>
        <taxon>Didelphidae</taxon>
        <taxon>Monodelphis</taxon>
    </lineage>
</organism>
<dbReference type="Ensembl" id="ENSMODT00000040162.2">
    <property type="protein sequence ID" value="ENSMODP00000038562.2"/>
    <property type="gene ID" value="ENSMODG00000025717.2"/>
</dbReference>
<feature type="signal peptide" evidence="5">
    <location>
        <begin position="1"/>
        <end position="23"/>
    </location>
</feature>
<evidence type="ECO:0000313" key="6">
    <source>
        <dbReference type="Ensembl" id="ENSMODP00000038562.2"/>
    </source>
</evidence>
<dbReference type="Gene3D" id="2.10.70.10">
    <property type="entry name" value="Complement Module, domain 1"/>
    <property type="match status" value="1"/>
</dbReference>
<dbReference type="PANTHER" id="PTHR10500:SF7">
    <property type="entry name" value="BETA-MICROSEMINOPROTEIN"/>
    <property type="match status" value="1"/>
</dbReference>
<dbReference type="PANTHER" id="PTHR10500">
    <property type="entry name" value="BETA-MICROSEMINOPROTEIN"/>
    <property type="match status" value="1"/>
</dbReference>
<evidence type="ECO:0000256" key="5">
    <source>
        <dbReference type="RuleBase" id="RU364124"/>
    </source>
</evidence>
<feature type="chain" id="PRO_5023965772" description="Beta-microseminoprotein" evidence="5">
    <location>
        <begin position="24"/>
        <end position="112"/>
    </location>
</feature>
<dbReference type="Gene3D" id="2.20.25.590">
    <property type="match status" value="1"/>
</dbReference>
<keyword evidence="4" id="KW-1015">Disulfide bond</keyword>
<dbReference type="Bgee" id="ENSMODG00000025717">
    <property type="expression patterns" value="Expressed in skeleton of lower jaw and 2 other cell types or tissues"/>
</dbReference>
<comment type="similarity">
    <text evidence="2 5">Belongs to the beta-microseminoprotein family.</text>
</comment>
<name>F6T2R6_MONDO</name>
<evidence type="ECO:0000256" key="1">
    <source>
        <dbReference type="ARBA" id="ARBA00004613"/>
    </source>
</evidence>
<evidence type="ECO:0000256" key="3">
    <source>
        <dbReference type="ARBA" id="ARBA00022525"/>
    </source>
</evidence>
<evidence type="ECO:0000256" key="4">
    <source>
        <dbReference type="ARBA" id="ARBA00023157"/>
    </source>
</evidence>
<evidence type="ECO:0000256" key="2">
    <source>
        <dbReference type="ARBA" id="ARBA00010352"/>
    </source>
</evidence>
<accession>F6T2R6</accession>
<dbReference type="Pfam" id="PF05825">
    <property type="entry name" value="PSP94"/>
    <property type="match status" value="1"/>
</dbReference>
<dbReference type="InParanoid" id="F6T2R6"/>
<dbReference type="GeneTree" id="ENSGT00940000154371"/>
<protein>
    <recommendedName>
        <fullName evidence="5">Beta-microseminoprotein</fullName>
    </recommendedName>
</protein>
<proteinExistence type="inferred from homology"/>